<evidence type="ECO:0000256" key="1">
    <source>
        <dbReference type="RuleBase" id="RU000487"/>
    </source>
</evidence>
<gene>
    <name evidence="2" type="primary">ARP6</name>
    <name evidence="2" type="ORF">MVES_003147</name>
</gene>
<comment type="similarity">
    <text evidence="1">Belongs to the actin family.</text>
</comment>
<dbReference type="OrthoDB" id="6220758at2759"/>
<dbReference type="Proteomes" id="UP000232875">
    <property type="component" value="Unassembled WGS sequence"/>
</dbReference>
<dbReference type="RefSeq" id="XP_056064363.1">
    <property type="nucleotide sequence ID" value="XM_056208388.1"/>
</dbReference>
<dbReference type="EMBL" id="KZ454993">
    <property type="protein sequence ID" value="PKI82958.1"/>
    <property type="molecule type" value="Genomic_DNA"/>
</dbReference>
<dbReference type="Gene3D" id="3.90.640.10">
    <property type="entry name" value="Actin, Chain A, domain 4"/>
    <property type="match status" value="2"/>
</dbReference>
<proteinExistence type="inferred from homology"/>
<reference evidence="2 3" key="1">
    <citation type="submission" date="2017-10" db="EMBL/GenBank/DDBJ databases">
        <title>A novel species of cold-tolerant Malassezia isolated from bats.</title>
        <authorList>
            <person name="Lorch J.M."/>
            <person name="Palmer J.M."/>
            <person name="Vanderwolf K.J."/>
            <person name="Schmidt K.Z."/>
            <person name="Verant M.L."/>
            <person name="Weller T.J."/>
            <person name="Blehert D.S."/>
        </authorList>
    </citation>
    <scope>NUCLEOTIDE SEQUENCE [LARGE SCALE GENOMIC DNA]</scope>
    <source>
        <strain evidence="2 3">NWHC:44797-103</strain>
    </source>
</reference>
<evidence type="ECO:0000313" key="2">
    <source>
        <dbReference type="EMBL" id="PKI82958.1"/>
    </source>
</evidence>
<name>A0A2N1J8T2_9BASI</name>
<keyword evidence="3" id="KW-1185">Reference proteome</keyword>
<accession>A0A2N1J8T2</accession>
<dbReference type="InterPro" id="IPR043129">
    <property type="entry name" value="ATPase_NBD"/>
</dbReference>
<dbReference type="Gene3D" id="3.30.420.40">
    <property type="match status" value="3"/>
</dbReference>
<dbReference type="SUPFAM" id="SSF53067">
    <property type="entry name" value="Actin-like ATPase domain"/>
    <property type="match status" value="2"/>
</dbReference>
<protein>
    <submittedName>
        <fullName evidence="2">Arp6p</fullName>
    </submittedName>
</protein>
<sequence>MRSKSTQQAAKADGIVLDTGASHVCIACVPTHGAPHSWAMPNAIARTRPGVRRQVLVADQIETACMDYGGLQLRLPIDRGFVVDWAAQKNVWDRAIAVALGMKDAPAYDSFGAFENRIVIVTEPYFALPEQQRAFDALMFEWYQADAIWRTIPAQLAPFAELGEKQRPEAVLVVDCGHSYTHAAPIVHDRVQWSAVRRLDVGGKVLTSLLKMMFSFRQWNMMEETYLTDKMKDTSCFVAARAYDSEPRPVQDTAPHDWSFAQLVELFHEDPENGVLQQYVLPDYARPEDVADHKTKYGYVVSGPGALHATVPSTDVEEVMLDNFICADTQQRQPIGAEHQVLRLGQERCQVMETLFAPQRIGLTQGSLAELIADAIQNTPEEVQPALWANILLMGGTANAKGLRRRLAHELRMLAPDDVPVSVHIARDPVSAPVHGAASLLQAAPNSAAGRFLASHLMTRDAWYSAGGSSVVPGERAGTKLSDARFDGWNAGMV</sequence>
<dbReference type="AlphaFoldDB" id="A0A2N1J8T2"/>
<dbReference type="STRING" id="2020962.A0A2N1J8T2"/>
<dbReference type="Pfam" id="PF00022">
    <property type="entry name" value="Actin"/>
    <property type="match status" value="1"/>
</dbReference>
<dbReference type="PANTHER" id="PTHR11937">
    <property type="entry name" value="ACTIN"/>
    <property type="match status" value="1"/>
</dbReference>
<dbReference type="GeneID" id="80903084"/>
<dbReference type="Gene3D" id="2.30.36.70">
    <property type="entry name" value="Actin, Chain A, domain 2"/>
    <property type="match status" value="1"/>
</dbReference>
<organism evidence="2 3">
    <name type="scientific">Malassezia vespertilionis</name>
    <dbReference type="NCBI Taxonomy" id="2020962"/>
    <lineage>
        <taxon>Eukaryota</taxon>
        <taxon>Fungi</taxon>
        <taxon>Dikarya</taxon>
        <taxon>Basidiomycota</taxon>
        <taxon>Ustilaginomycotina</taxon>
        <taxon>Malasseziomycetes</taxon>
        <taxon>Malasseziales</taxon>
        <taxon>Malasseziaceae</taxon>
        <taxon>Malassezia</taxon>
    </lineage>
</organism>
<evidence type="ECO:0000313" key="3">
    <source>
        <dbReference type="Proteomes" id="UP000232875"/>
    </source>
</evidence>
<dbReference type="InterPro" id="IPR004000">
    <property type="entry name" value="Actin"/>
</dbReference>
<dbReference type="SMART" id="SM00268">
    <property type="entry name" value="ACTIN"/>
    <property type="match status" value="1"/>
</dbReference>